<dbReference type="SUPFAM" id="SSF46955">
    <property type="entry name" value="Putative DNA-binding domain"/>
    <property type="match status" value="1"/>
</dbReference>
<sequence length="90" mass="10154">MALKVEVDLSDEQLKKIAEYISTFGLLPDLSSKGKPLDEQFMTVKQVAHFTDQSTQTVINHIKQGLLKSNKIGKSHRISRQALKDYTHGE</sequence>
<evidence type="ECO:0000313" key="2">
    <source>
        <dbReference type="EMBL" id="QQT98923.1"/>
    </source>
</evidence>
<reference evidence="2 3" key="1">
    <citation type="submission" date="2021-01" db="EMBL/GenBank/DDBJ databases">
        <title>FDA dAtabase for Regulatory Grade micrObial Sequences (FDA-ARGOS): Supporting development and validation of Infectious Disease Dx tests.</title>
        <authorList>
            <person name="Sproer C."/>
            <person name="Gronow S."/>
            <person name="Severitt S."/>
            <person name="Schroder I."/>
            <person name="Tallon L."/>
            <person name="Sadzewicz L."/>
            <person name="Zhao X."/>
            <person name="Boylan J."/>
            <person name="Ott S."/>
            <person name="Bowen H."/>
            <person name="Vavikolanu K."/>
            <person name="Mehta A."/>
            <person name="Aluvathingal J."/>
            <person name="Nadendla S."/>
            <person name="Lowell S."/>
            <person name="Myers T."/>
            <person name="Yan Y."/>
            <person name="Sichtig H."/>
        </authorList>
    </citation>
    <scope>NUCLEOTIDE SEQUENCE [LARGE SCALE GENOMIC DNA]</scope>
    <source>
        <strain evidence="2 3">FDAARGOS_1131</strain>
    </source>
</reference>
<protein>
    <submittedName>
        <fullName evidence="2">Helix-turn-helix domain-containing protein</fullName>
    </submittedName>
</protein>
<evidence type="ECO:0000313" key="3">
    <source>
        <dbReference type="Proteomes" id="UP000596202"/>
    </source>
</evidence>
<dbReference type="InterPro" id="IPR041657">
    <property type="entry name" value="HTH_17"/>
</dbReference>
<organism evidence="2 3">
    <name type="scientific">Myroides odoratus</name>
    <name type="common">Flavobacterium odoratum</name>
    <dbReference type="NCBI Taxonomy" id="256"/>
    <lineage>
        <taxon>Bacteria</taxon>
        <taxon>Pseudomonadati</taxon>
        <taxon>Bacteroidota</taxon>
        <taxon>Flavobacteriia</taxon>
        <taxon>Flavobacteriales</taxon>
        <taxon>Flavobacteriaceae</taxon>
        <taxon>Myroides</taxon>
    </lineage>
</organism>
<dbReference type="EMBL" id="CP068108">
    <property type="protein sequence ID" value="QQT98923.1"/>
    <property type="molecule type" value="Genomic_DNA"/>
</dbReference>
<proteinExistence type="predicted"/>
<name>A0A9Q7E9P4_MYROD</name>
<dbReference type="OrthoDB" id="1366685at2"/>
<dbReference type="Pfam" id="PF12728">
    <property type="entry name" value="HTH_17"/>
    <property type="match status" value="1"/>
</dbReference>
<dbReference type="AlphaFoldDB" id="A0A9Q7E9P4"/>
<dbReference type="Proteomes" id="UP000596202">
    <property type="component" value="Chromosome"/>
</dbReference>
<dbReference type="InterPro" id="IPR009061">
    <property type="entry name" value="DNA-bd_dom_put_sf"/>
</dbReference>
<gene>
    <name evidence="2" type="ORF">I6I88_11930</name>
</gene>
<dbReference type="GeneID" id="93528372"/>
<accession>A0A9Q7E9P4</accession>
<feature type="domain" description="Helix-turn-helix" evidence="1">
    <location>
        <begin position="41"/>
        <end position="86"/>
    </location>
</feature>
<evidence type="ECO:0000259" key="1">
    <source>
        <dbReference type="Pfam" id="PF12728"/>
    </source>
</evidence>
<dbReference type="RefSeq" id="WP_002986281.1">
    <property type="nucleotide sequence ID" value="NZ_CP068108.1"/>
</dbReference>